<dbReference type="Proteomes" id="UP000182680">
    <property type="component" value="Unassembled WGS sequence"/>
</dbReference>
<dbReference type="GO" id="GO:0004888">
    <property type="term" value="F:transmembrane signaling receptor activity"/>
    <property type="evidence" value="ECO:0007669"/>
    <property type="project" value="InterPro"/>
</dbReference>
<protein>
    <submittedName>
        <fullName evidence="9">Methyl-accepting chemotaxis protein</fullName>
    </submittedName>
</protein>
<keyword evidence="5" id="KW-0175">Coiled coil</keyword>
<dbReference type="EMBL" id="FPIW01000026">
    <property type="protein sequence ID" value="SFW51117.1"/>
    <property type="molecule type" value="Genomic_DNA"/>
</dbReference>
<dbReference type="PANTHER" id="PTHR32089">
    <property type="entry name" value="METHYL-ACCEPTING CHEMOTAXIS PROTEIN MCPB"/>
    <property type="match status" value="1"/>
</dbReference>
<dbReference type="GO" id="GO:0016020">
    <property type="term" value="C:membrane"/>
    <property type="evidence" value="ECO:0007669"/>
    <property type="project" value="UniProtKB-SubCell"/>
</dbReference>
<evidence type="ECO:0000256" key="2">
    <source>
        <dbReference type="ARBA" id="ARBA00023224"/>
    </source>
</evidence>
<comment type="caution">
    <text evidence="9">The sequence shown here is derived from an EMBL/GenBank/DDBJ whole genome shotgun (WGS) entry which is preliminary data.</text>
</comment>
<keyword evidence="7" id="KW-0472">Membrane</keyword>
<dbReference type="Gene3D" id="1.10.287.950">
    <property type="entry name" value="Methyl-accepting chemotaxis protein"/>
    <property type="match status" value="1"/>
</dbReference>
<dbReference type="CDD" id="cd11386">
    <property type="entry name" value="MCP_signal"/>
    <property type="match status" value="1"/>
</dbReference>
<feature type="domain" description="Methyl-accepting transducer" evidence="8">
    <location>
        <begin position="310"/>
        <end position="546"/>
    </location>
</feature>
<feature type="region of interest" description="Disordered" evidence="6">
    <location>
        <begin position="359"/>
        <end position="380"/>
    </location>
</feature>
<dbReference type="PANTHER" id="PTHR32089:SF112">
    <property type="entry name" value="LYSOZYME-LIKE PROTEIN-RELATED"/>
    <property type="match status" value="1"/>
</dbReference>
<proteinExistence type="inferred from homology"/>
<dbReference type="RefSeq" id="WP_072311899.1">
    <property type="nucleotide sequence ID" value="NZ_FPIW01000026.1"/>
</dbReference>
<evidence type="ECO:0000256" key="6">
    <source>
        <dbReference type="SAM" id="MobiDB-lite"/>
    </source>
</evidence>
<evidence type="ECO:0000313" key="10">
    <source>
        <dbReference type="Proteomes" id="UP000182680"/>
    </source>
</evidence>
<feature type="transmembrane region" description="Helical" evidence="7">
    <location>
        <begin position="188"/>
        <end position="207"/>
    </location>
</feature>
<keyword evidence="2 4" id="KW-0807">Transducer</keyword>
<comment type="subcellular location">
    <subcellularLocation>
        <location evidence="1">Membrane</location>
    </subcellularLocation>
</comment>
<evidence type="ECO:0000313" key="9">
    <source>
        <dbReference type="EMBL" id="SFW51117.1"/>
    </source>
</evidence>
<name>A0AA94HT33_DESDE</name>
<organism evidence="9 10">
    <name type="scientific">Desulfovibrio desulfuricans</name>
    <dbReference type="NCBI Taxonomy" id="876"/>
    <lineage>
        <taxon>Bacteria</taxon>
        <taxon>Pseudomonadati</taxon>
        <taxon>Thermodesulfobacteriota</taxon>
        <taxon>Desulfovibrionia</taxon>
        <taxon>Desulfovibrionales</taxon>
        <taxon>Desulfovibrionaceae</taxon>
        <taxon>Desulfovibrio</taxon>
    </lineage>
</organism>
<dbReference type="FunFam" id="1.10.287.950:FF:000001">
    <property type="entry name" value="Methyl-accepting chemotaxis sensory transducer"/>
    <property type="match status" value="1"/>
</dbReference>
<dbReference type="Pfam" id="PF00015">
    <property type="entry name" value="MCPsignal"/>
    <property type="match status" value="1"/>
</dbReference>
<gene>
    <name evidence="9" type="ORF">SAMN02910291_01633</name>
</gene>
<dbReference type="GO" id="GO:0007165">
    <property type="term" value="P:signal transduction"/>
    <property type="evidence" value="ECO:0007669"/>
    <property type="project" value="UniProtKB-KW"/>
</dbReference>
<dbReference type="InterPro" id="IPR004090">
    <property type="entry name" value="Chemotax_Me-accpt_rcpt"/>
</dbReference>
<keyword evidence="7" id="KW-0812">Transmembrane</keyword>
<feature type="compositionally biased region" description="Polar residues" evidence="6">
    <location>
        <begin position="359"/>
        <end position="369"/>
    </location>
</feature>
<dbReference type="SUPFAM" id="SSF58104">
    <property type="entry name" value="Methyl-accepting chemotaxis protein (MCP) signaling domain"/>
    <property type="match status" value="1"/>
</dbReference>
<reference evidence="10" key="1">
    <citation type="submission" date="2016-11" db="EMBL/GenBank/DDBJ databases">
        <authorList>
            <person name="Jaros S."/>
            <person name="Januszkiewicz K."/>
            <person name="Wedrychowicz H."/>
        </authorList>
    </citation>
    <scope>NUCLEOTIDE SEQUENCE [LARGE SCALE GENOMIC DNA]</scope>
    <source>
        <strain evidence="10">DSM 7057</strain>
    </source>
</reference>
<evidence type="ECO:0000256" key="7">
    <source>
        <dbReference type="SAM" id="Phobius"/>
    </source>
</evidence>
<dbReference type="SMART" id="SM00283">
    <property type="entry name" value="MA"/>
    <property type="match status" value="1"/>
</dbReference>
<accession>A0AA94HT33</accession>
<comment type="similarity">
    <text evidence="3">Belongs to the methyl-accepting chemotaxis (MCP) protein family.</text>
</comment>
<evidence type="ECO:0000256" key="4">
    <source>
        <dbReference type="PROSITE-ProRule" id="PRU00284"/>
    </source>
</evidence>
<evidence type="ECO:0000256" key="1">
    <source>
        <dbReference type="ARBA" id="ARBA00004370"/>
    </source>
</evidence>
<evidence type="ECO:0000259" key="8">
    <source>
        <dbReference type="PROSITE" id="PS50111"/>
    </source>
</evidence>
<sequence length="585" mass="63147">MNSFSLRGKFILTITIGAVALAAMFAFSLDAVSTLDRSFLQMRNVDVVGKITSLEIGKDINYVSRLTRDAMLGGNIEKDIKQQSDIAKRNEERFQQLAAMPFSGEEKKIIDEARTAAINFIANGRDVLLPLQSVPVDERYKGYKEYAKMVTPYAMAYRDQGGLFDKAMNARFDAAMQQMQEQLDHSRTTMWIILAVSMLAIYGVGFASTSRDLNVMRECIAFAGELGSETLTRRLDTSKRSSITPLAKALNATADNLDSFRAETLKATAEAQKERDEAQGFMLQAQAAKEEAEKAKVEGMLYAASQLEAVVQTLNTTTDNLSSLIHNANNGTTRQADRMRETASAMEQMNASMLEVAQSSSHAANTADQTRSKAQDGSTSVTELLDNIREVQQQAGEMKDGMAGLGVQAEAIGKVLNVIADIADQTNLLALNAAIEAARAGDAGRGFAVVADEVRKLAEKTMTATREVGEAIGGIQSGTTHTIDVVTRTVSRIQGASQLADRSGTALAEIVSMVDLTTDQVRAIAAASEEQSAASSEINRSLDEVDRISGENASFMHQSADSIMELSRQAGVLQDLISQMKQGGA</sequence>
<feature type="coiled-coil region" evidence="5">
    <location>
        <begin position="271"/>
        <end position="298"/>
    </location>
</feature>
<keyword evidence="7" id="KW-1133">Transmembrane helix</keyword>
<dbReference type="InterPro" id="IPR004089">
    <property type="entry name" value="MCPsignal_dom"/>
</dbReference>
<dbReference type="AlphaFoldDB" id="A0AA94HT33"/>
<dbReference type="PROSITE" id="PS50111">
    <property type="entry name" value="CHEMOTAXIS_TRANSDUC_2"/>
    <property type="match status" value="1"/>
</dbReference>
<evidence type="ECO:0000256" key="5">
    <source>
        <dbReference type="SAM" id="Coils"/>
    </source>
</evidence>
<dbReference type="GO" id="GO:0006935">
    <property type="term" value="P:chemotaxis"/>
    <property type="evidence" value="ECO:0007669"/>
    <property type="project" value="InterPro"/>
</dbReference>
<evidence type="ECO:0000256" key="3">
    <source>
        <dbReference type="ARBA" id="ARBA00029447"/>
    </source>
</evidence>
<dbReference type="PRINTS" id="PR00260">
    <property type="entry name" value="CHEMTRNSDUCR"/>
</dbReference>